<evidence type="ECO:0000256" key="1">
    <source>
        <dbReference type="ARBA" id="ARBA00006432"/>
    </source>
</evidence>
<dbReference type="Gene3D" id="3.30.300.30">
    <property type="match status" value="1"/>
</dbReference>
<dbReference type="PANTHER" id="PTHR43767:SF1">
    <property type="entry name" value="NONRIBOSOMAL PEPTIDE SYNTHASE PES1 (EUROFUNG)-RELATED"/>
    <property type="match status" value="1"/>
</dbReference>
<dbReference type="SUPFAM" id="SSF56801">
    <property type="entry name" value="Acetyl-CoA synthetase-like"/>
    <property type="match status" value="1"/>
</dbReference>
<name>A0A918Q1B7_9ACTN</name>
<comment type="similarity">
    <text evidence="1">Belongs to the ATP-dependent AMP-binding enzyme family.</text>
</comment>
<dbReference type="Proteomes" id="UP000622166">
    <property type="component" value="Unassembled WGS sequence"/>
</dbReference>
<feature type="domain" description="AMP-dependent synthetase/ligase" evidence="3">
    <location>
        <begin position="21"/>
        <end position="404"/>
    </location>
</feature>
<keyword evidence="6" id="KW-1185">Reference proteome</keyword>
<evidence type="ECO:0000313" key="6">
    <source>
        <dbReference type="Proteomes" id="UP000622166"/>
    </source>
</evidence>
<dbReference type="InterPro" id="IPR042099">
    <property type="entry name" value="ANL_N_sf"/>
</dbReference>
<evidence type="ECO:0000259" key="3">
    <source>
        <dbReference type="Pfam" id="PF00501"/>
    </source>
</evidence>
<dbReference type="InterPro" id="IPR045851">
    <property type="entry name" value="AMP-bd_C_sf"/>
</dbReference>
<accession>A0A918Q1B7</accession>
<dbReference type="RefSeq" id="WP_189863825.1">
    <property type="nucleotide sequence ID" value="NZ_BMVW01000013.1"/>
</dbReference>
<evidence type="ECO:0000259" key="4">
    <source>
        <dbReference type="Pfam" id="PF13193"/>
    </source>
</evidence>
<evidence type="ECO:0000313" key="5">
    <source>
        <dbReference type="EMBL" id="GGZ28409.1"/>
    </source>
</evidence>
<evidence type="ECO:0000256" key="2">
    <source>
        <dbReference type="ARBA" id="ARBA00022598"/>
    </source>
</evidence>
<dbReference type="Pfam" id="PF00501">
    <property type="entry name" value="AMP-binding"/>
    <property type="match status" value="1"/>
</dbReference>
<dbReference type="PANTHER" id="PTHR43767">
    <property type="entry name" value="LONG-CHAIN-FATTY-ACID--COA LIGASE"/>
    <property type="match status" value="1"/>
</dbReference>
<dbReference type="GO" id="GO:0016878">
    <property type="term" value="F:acid-thiol ligase activity"/>
    <property type="evidence" value="ECO:0007669"/>
    <property type="project" value="UniProtKB-ARBA"/>
</dbReference>
<keyword evidence="2" id="KW-0436">Ligase</keyword>
<dbReference type="Gene3D" id="3.40.50.12780">
    <property type="entry name" value="N-terminal domain of ligase-like"/>
    <property type="match status" value="1"/>
</dbReference>
<dbReference type="Pfam" id="PF13193">
    <property type="entry name" value="AMP-binding_C"/>
    <property type="match status" value="1"/>
</dbReference>
<gene>
    <name evidence="5" type="ORF">GCM10010365_56010</name>
</gene>
<dbReference type="AlphaFoldDB" id="A0A918Q1B7"/>
<dbReference type="InterPro" id="IPR050237">
    <property type="entry name" value="ATP-dep_AMP-bd_enzyme"/>
</dbReference>
<dbReference type="InterPro" id="IPR000873">
    <property type="entry name" value="AMP-dep_synth/lig_dom"/>
</dbReference>
<protein>
    <submittedName>
        <fullName evidence="5">Acyl-CoA synthetase</fullName>
    </submittedName>
</protein>
<proteinExistence type="inferred from homology"/>
<organism evidence="5 6">
    <name type="scientific">Streptomyces poonensis</name>
    <dbReference type="NCBI Taxonomy" id="68255"/>
    <lineage>
        <taxon>Bacteria</taxon>
        <taxon>Bacillati</taxon>
        <taxon>Actinomycetota</taxon>
        <taxon>Actinomycetes</taxon>
        <taxon>Kitasatosporales</taxon>
        <taxon>Streptomycetaceae</taxon>
        <taxon>Streptomyces</taxon>
    </lineage>
</organism>
<dbReference type="EMBL" id="BMVW01000013">
    <property type="protein sequence ID" value="GGZ28409.1"/>
    <property type="molecule type" value="Genomic_DNA"/>
</dbReference>
<dbReference type="NCBIfam" id="NF004837">
    <property type="entry name" value="PRK06187.1"/>
    <property type="match status" value="1"/>
</dbReference>
<reference evidence="5" key="2">
    <citation type="submission" date="2020-09" db="EMBL/GenBank/DDBJ databases">
        <authorList>
            <person name="Sun Q."/>
            <person name="Ohkuma M."/>
        </authorList>
    </citation>
    <scope>NUCLEOTIDE SEQUENCE</scope>
    <source>
        <strain evidence="5">JCM 4815</strain>
    </source>
</reference>
<dbReference type="InterPro" id="IPR025110">
    <property type="entry name" value="AMP-bd_C"/>
</dbReference>
<reference evidence="5" key="1">
    <citation type="journal article" date="2014" name="Int. J. Syst. Evol. Microbiol.">
        <title>Complete genome sequence of Corynebacterium casei LMG S-19264T (=DSM 44701T), isolated from a smear-ripened cheese.</title>
        <authorList>
            <consortium name="US DOE Joint Genome Institute (JGI-PGF)"/>
            <person name="Walter F."/>
            <person name="Albersmeier A."/>
            <person name="Kalinowski J."/>
            <person name="Ruckert C."/>
        </authorList>
    </citation>
    <scope>NUCLEOTIDE SEQUENCE</scope>
    <source>
        <strain evidence="5">JCM 4815</strain>
    </source>
</reference>
<comment type="caution">
    <text evidence="5">The sequence shown here is derived from an EMBL/GenBank/DDBJ whole genome shotgun (WGS) entry which is preliminary data.</text>
</comment>
<sequence>MDDGTVTEARPRPRTLAGVIARQAVDRPAHPAVLCEGRTTTYGELHRESNRTAHALRAAGIGRGARVAYLGKESEHFYEIALACAKSGAVLVPVNWRLTSDEIAHILRDSDAELLFAERERLAVAGRLGKVLPRLRRVVPLDAADPGDAADSGDAGDLAEGHGHGDAGFPAWKAGHPADGLPPAGGPDDPVAQIYTSGTTGPSKGVVLAHRSFFGVAEGIERYGCDWVDWRPDDRCLIGMPGFHAGGLSYALQGFVAGVTMVSTPVFVAQDVLRLIGDLGITCGLVTPAMLQMLLAEPRATPAAFRTVRKIIYGGAPISPTLLGRCLETMGCRFAQIYGSSETGNFATCLPPEDHVPDSPRLRSAGRAYPGVELSVVDEHGTPLPPGEVGEVRVRTPARMLGYHGQPEATRAVVRDGWVHMGDAGRLDEDGYLFLCDRLNDTIIVGGENVYPVEIENALAAHPAVAETAVVGAPDERWGEAVHAYVVLRTGQRAAPRELMLSLKGRIADFKIPTAYEFMAELPRNPNGKVLRRTLRDRLWQGRERKVN</sequence>
<feature type="domain" description="AMP-binding enzyme C-terminal" evidence="4">
    <location>
        <begin position="454"/>
        <end position="529"/>
    </location>
</feature>
<dbReference type="FunFam" id="3.30.300.30:FF:000008">
    <property type="entry name" value="2,3-dihydroxybenzoate-AMP ligase"/>
    <property type="match status" value="1"/>
</dbReference>